<keyword evidence="2" id="KW-0677">Repeat</keyword>
<organism evidence="4 5">
    <name type="scientific">Saccoglossus kowalevskii</name>
    <name type="common">Acorn worm</name>
    <dbReference type="NCBI Taxonomy" id="10224"/>
    <lineage>
        <taxon>Eukaryota</taxon>
        <taxon>Metazoa</taxon>
        <taxon>Hemichordata</taxon>
        <taxon>Enteropneusta</taxon>
        <taxon>Harrimaniidae</taxon>
        <taxon>Saccoglossus</taxon>
    </lineage>
</organism>
<dbReference type="SUPFAM" id="SSF117281">
    <property type="entry name" value="Kelch motif"/>
    <property type="match status" value="1"/>
</dbReference>
<keyword evidence="1" id="KW-0880">Kelch repeat</keyword>
<dbReference type="InterPro" id="IPR011705">
    <property type="entry name" value="BACK"/>
</dbReference>
<dbReference type="InterPro" id="IPR000210">
    <property type="entry name" value="BTB/POZ_dom"/>
</dbReference>
<dbReference type="Gene3D" id="2.120.10.80">
    <property type="entry name" value="Kelch-type beta propeller"/>
    <property type="match status" value="1"/>
</dbReference>
<evidence type="ECO:0000259" key="3">
    <source>
        <dbReference type="PROSITE" id="PS50097"/>
    </source>
</evidence>
<name>A0ABM0MNB7_SACKO</name>
<sequence>MYDSQDLVDVTLCVENESYPCHRIVLASCSPYFHAMFTHDLTESRQNKIRINGVEAEAMRLIIEYAYTSELEITVDNVQAVMLASNMFQLLNLRDACATYMEKHVTLNNCINIYFFASAHECGKLQELARKLIFEKFTEVCREEEFYNLSKDKIVDVISQDDINVDREEIVYEAVMTWVKRDLEGRKDDLLEVIKHVRFSLLSPYFIHDCMERERLIYSSKPCQQIFEEALQYHLLKDRRPNLKLLSNMNVNTRRGMPFRDMIIILSRNEVSESAIGNDNYRIKTLPDLIEHPECVVMGENQIFAAGKQHLDFSARRMHRRGGGLFQYDLFEKKWLSRAPMAFSRTHFRLAVLDGLIYAVGGVGPDGVLSSVEVYSPQTNSWRFVAPLPNTIKGHCVTATGGQLYVIGGECEETILDTVMCYNPRTDIWSNAANMILPRCSAGVAVFKQELYVVGGTVSLMNDRQSESVLKSVEIYNPINNEWRFGPEIPDGRCSYQVVNYNGALYAMGGENGEEEPENRVWKLECEKKGWVDDQVNWPNITPPYNCVVARILRDA</sequence>
<evidence type="ECO:0000313" key="5">
    <source>
        <dbReference type="RefSeq" id="XP_006821508.1"/>
    </source>
</evidence>
<dbReference type="PANTHER" id="PTHR24412:SF401">
    <property type="entry name" value="FI11917P"/>
    <property type="match status" value="1"/>
</dbReference>
<dbReference type="SMART" id="SM00225">
    <property type="entry name" value="BTB"/>
    <property type="match status" value="1"/>
</dbReference>
<dbReference type="SUPFAM" id="SSF54695">
    <property type="entry name" value="POZ domain"/>
    <property type="match status" value="1"/>
</dbReference>
<feature type="domain" description="BTB" evidence="3">
    <location>
        <begin position="8"/>
        <end position="75"/>
    </location>
</feature>
<reference evidence="5" key="1">
    <citation type="submission" date="2025-08" db="UniProtKB">
        <authorList>
            <consortium name="RefSeq"/>
        </authorList>
    </citation>
    <scope>IDENTIFICATION</scope>
    <source>
        <tissue evidence="5">Testes</tissue>
    </source>
</reference>
<dbReference type="PROSITE" id="PS50097">
    <property type="entry name" value="BTB"/>
    <property type="match status" value="1"/>
</dbReference>
<dbReference type="PIRSF" id="PIRSF037037">
    <property type="entry name" value="Kelch-like_protein_gigaxonin"/>
    <property type="match status" value="1"/>
</dbReference>
<dbReference type="InterPro" id="IPR015915">
    <property type="entry name" value="Kelch-typ_b-propeller"/>
</dbReference>
<dbReference type="GeneID" id="100372040"/>
<dbReference type="Gene3D" id="3.30.710.10">
    <property type="entry name" value="Potassium Channel Kv1.1, Chain A"/>
    <property type="match status" value="1"/>
</dbReference>
<dbReference type="Proteomes" id="UP000694865">
    <property type="component" value="Unplaced"/>
</dbReference>
<dbReference type="InterPro" id="IPR017096">
    <property type="entry name" value="BTB-kelch_protein"/>
</dbReference>
<keyword evidence="4" id="KW-1185">Reference proteome</keyword>
<dbReference type="Gene3D" id="1.25.40.420">
    <property type="match status" value="1"/>
</dbReference>
<evidence type="ECO:0000256" key="1">
    <source>
        <dbReference type="ARBA" id="ARBA00022441"/>
    </source>
</evidence>
<dbReference type="SMART" id="SM00875">
    <property type="entry name" value="BACK"/>
    <property type="match status" value="1"/>
</dbReference>
<evidence type="ECO:0000256" key="2">
    <source>
        <dbReference type="ARBA" id="ARBA00022737"/>
    </source>
</evidence>
<gene>
    <name evidence="5" type="primary">LOC100372040</name>
</gene>
<dbReference type="InterPro" id="IPR006652">
    <property type="entry name" value="Kelch_1"/>
</dbReference>
<accession>A0ABM0MNB7</accession>
<protein>
    <submittedName>
        <fullName evidence="5">Ring canal kelch protein-like</fullName>
    </submittedName>
</protein>
<dbReference type="Pfam" id="PF00651">
    <property type="entry name" value="BTB"/>
    <property type="match status" value="1"/>
</dbReference>
<dbReference type="Pfam" id="PF07707">
    <property type="entry name" value="BACK"/>
    <property type="match status" value="1"/>
</dbReference>
<dbReference type="RefSeq" id="XP_006821508.1">
    <property type="nucleotide sequence ID" value="XM_006821445.1"/>
</dbReference>
<dbReference type="PANTHER" id="PTHR24412">
    <property type="entry name" value="KELCH PROTEIN"/>
    <property type="match status" value="1"/>
</dbReference>
<evidence type="ECO:0000313" key="4">
    <source>
        <dbReference type="Proteomes" id="UP000694865"/>
    </source>
</evidence>
<dbReference type="Pfam" id="PF01344">
    <property type="entry name" value="Kelch_1"/>
    <property type="match status" value="4"/>
</dbReference>
<proteinExistence type="predicted"/>
<dbReference type="SMART" id="SM00612">
    <property type="entry name" value="Kelch"/>
    <property type="match status" value="5"/>
</dbReference>
<dbReference type="InterPro" id="IPR011333">
    <property type="entry name" value="SKP1/BTB/POZ_sf"/>
</dbReference>